<feature type="region of interest" description="Disordered" evidence="1">
    <location>
        <begin position="1"/>
        <end position="43"/>
    </location>
</feature>
<evidence type="ECO:0000256" key="1">
    <source>
        <dbReference type="SAM" id="MobiDB-lite"/>
    </source>
</evidence>
<reference evidence="2" key="1">
    <citation type="submission" date="2014-11" db="EMBL/GenBank/DDBJ databases">
        <authorList>
            <person name="Amaro Gonzalez C."/>
        </authorList>
    </citation>
    <scope>NUCLEOTIDE SEQUENCE</scope>
</reference>
<reference evidence="2" key="2">
    <citation type="journal article" date="2015" name="Fish Shellfish Immunol.">
        <title>Early steps in the European eel (Anguilla anguilla)-Vibrio vulnificus interaction in the gills: Role of the RtxA13 toxin.</title>
        <authorList>
            <person name="Callol A."/>
            <person name="Pajuelo D."/>
            <person name="Ebbesson L."/>
            <person name="Teles M."/>
            <person name="MacKenzie S."/>
            <person name="Amaro C."/>
        </authorList>
    </citation>
    <scope>NUCLEOTIDE SEQUENCE</scope>
</reference>
<sequence length="43" mass="4872">MSRDRVGQPWSSNVHSRTSLKRFPPKHPDNILLPKCSSTSPPE</sequence>
<dbReference type="EMBL" id="GBXM01024774">
    <property type="protein sequence ID" value="JAH83803.1"/>
    <property type="molecule type" value="Transcribed_RNA"/>
</dbReference>
<evidence type="ECO:0000313" key="2">
    <source>
        <dbReference type="EMBL" id="JAH83803.1"/>
    </source>
</evidence>
<organism evidence="2">
    <name type="scientific">Anguilla anguilla</name>
    <name type="common">European freshwater eel</name>
    <name type="synonym">Muraena anguilla</name>
    <dbReference type="NCBI Taxonomy" id="7936"/>
    <lineage>
        <taxon>Eukaryota</taxon>
        <taxon>Metazoa</taxon>
        <taxon>Chordata</taxon>
        <taxon>Craniata</taxon>
        <taxon>Vertebrata</taxon>
        <taxon>Euteleostomi</taxon>
        <taxon>Actinopterygii</taxon>
        <taxon>Neopterygii</taxon>
        <taxon>Teleostei</taxon>
        <taxon>Anguilliformes</taxon>
        <taxon>Anguillidae</taxon>
        <taxon>Anguilla</taxon>
    </lineage>
</organism>
<accession>A0A0E9W2V7</accession>
<name>A0A0E9W2V7_ANGAN</name>
<dbReference type="AlphaFoldDB" id="A0A0E9W2V7"/>
<proteinExistence type="predicted"/>
<protein>
    <submittedName>
        <fullName evidence="2">Uncharacterized protein</fullName>
    </submittedName>
</protein>